<dbReference type="Proteomes" id="UP000277811">
    <property type="component" value="Unassembled WGS sequence"/>
</dbReference>
<accession>A0A498RBC0</accession>
<proteinExistence type="predicted"/>
<protein>
    <submittedName>
        <fullName evidence="2">Aldolase-type tim barrel</fullName>
    </submittedName>
</protein>
<dbReference type="OrthoDB" id="1672942at2"/>
<dbReference type="Gene3D" id="1.10.400.20">
    <property type="entry name" value="putative tagatose 6-phosphate kinase domain like"/>
    <property type="match status" value="1"/>
</dbReference>
<dbReference type="RefSeq" id="WP_122629415.1">
    <property type="nucleotide sequence ID" value="NZ_UPPP01000093.1"/>
</dbReference>
<name>A0A498RBC0_9FIRM</name>
<dbReference type="Pfam" id="PF08013">
    <property type="entry name" value="GatZ_KbaZ-like"/>
    <property type="match status" value="1"/>
</dbReference>
<dbReference type="InterPro" id="IPR050303">
    <property type="entry name" value="GatZ_KbaZ_carbometab"/>
</dbReference>
<dbReference type="GO" id="GO:0009401">
    <property type="term" value="P:phosphoenolpyruvate-dependent sugar phosphotransferase system"/>
    <property type="evidence" value="ECO:0007669"/>
    <property type="project" value="TreeGrafter"/>
</dbReference>
<sequence>MYIKHPLKDLVEKQKNGLACGIYSACSADKFVITAVMERALIDNEHVLIEATANQVNQFGGYTGMRPADFREFVYSLAAKIGFPQTKIIFGGDHLGPLTWNSEDANSAMQKSKELIREYVMAGFTKIHIDTSMKLADDQQNTPLDTEIIATRGAMLCKEAELAFTELRKDKPDAINPVYVVGSEVPIPGGSQEVEEGIHVTKVMDFERTIETFKKAFQKYQLDVVWDNVIAVVVQPGVEFGNESIHEYKRSAAQELSAALKRYPGLIFEGHSTDYQPAHALREMVEDGIAILKVGPALTFALREGLFALSYMESELFRFNYNVEQSRFMEVLDYYMVNNPDNWKNHYHGEPAKIRYARKFSFSDRCRYYLPVREVQYAFDKLIKNLHLVDIPLSLISQFMPMQYKKIQNGLLKRDPESLLKDRIINCIDDYMYAVKPGSVCR</sequence>
<evidence type="ECO:0000313" key="3">
    <source>
        <dbReference type="Proteomes" id="UP000277811"/>
    </source>
</evidence>
<dbReference type="AlphaFoldDB" id="A0A498RBC0"/>
<dbReference type="PIRSF" id="PIRSF009264">
    <property type="entry name" value="TagBP_ald_AgaZ"/>
    <property type="match status" value="1"/>
</dbReference>
<dbReference type="PANTHER" id="PTHR32502:SF2">
    <property type="entry name" value="D-TAGATOSE-1,6-BISPHOSPHATE ALDOLASE SUBUNIT KBAZ"/>
    <property type="match status" value="1"/>
</dbReference>
<comment type="pathway">
    <text evidence="1">Carbohydrate metabolism.</text>
</comment>
<reference evidence="2 3" key="1">
    <citation type="submission" date="2018-06" db="EMBL/GenBank/DDBJ databases">
        <authorList>
            <person name="Strepis N."/>
        </authorList>
    </citation>
    <scope>NUCLEOTIDE SEQUENCE [LARGE SCALE GENOMIC DNA]</scope>
    <source>
        <strain evidence="2">LUCI</strain>
    </source>
</reference>
<dbReference type="GO" id="GO:0005886">
    <property type="term" value="C:plasma membrane"/>
    <property type="evidence" value="ECO:0007669"/>
    <property type="project" value="TreeGrafter"/>
</dbReference>
<evidence type="ECO:0000313" key="2">
    <source>
        <dbReference type="EMBL" id="VBB08539.1"/>
    </source>
</evidence>
<dbReference type="PANTHER" id="PTHR32502">
    <property type="entry name" value="N-ACETYLGALACTOSAMINE PERMEASE II COMPONENT-RELATED"/>
    <property type="match status" value="1"/>
</dbReference>
<dbReference type="InterPro" id="IPR012062">
    <property type="entry name" value="GatZ/KbaZ-like"/>
</dbReference>
<organism evidence="2 3">
    <name type="scientific">Lucifera butyrica</name>
    <dbReference type="NCBI Taxonomy" id="1351585"/>
    <lineage>
        <taxon>Bacteria</taxon>
        <taxon>Bacillati</taxon>
        <taxon>Bacillota</taxon>
        <taxon>Negativicutes</taxon>
        <taxon>Veillonellales</taxon>
        <taxon>Veillonellaceae</taxon>
        <taxon>Lucifera</taxon>
    </lineage>
</organism>
<gene>
    <name evidence="2" type="ORF">LUCI_3817</name>
</gene>
<dbReference type="GO" id="GO:0005975">
    <property type="term" value="P:carbohydrate metabolic process"/>
    <property type="evidence" value="ECO:0007669"/>
    <property type="project" value="InterPro"/>
</dbReference>
<evidence type="ECO:0000256" key="1">
    <source>
        <dbReference type="ARBA" id="ARBA00005007"/>
    </source>
</evidence>
<dbReference type="Gene3D" id="3.20.20.70">
    <property type="entry name" value="Aldolase class I"/>
    <property type="match status" value="1"/>
</dbReference>
<dbReference type="SUPFAM" id="SSF51569">
    <property type="entry name" value="Aldolase"/>
    <property type="match status" value="1"/>
</dbReference>
<keyword evidence="3" id="KW-1185">Reference proteome</keyword>
<dbReference type="EMBL" id="UPPP01000093">
    <property type="protein sequence ID" value="VBB08539.1"/>
    <property type="molecule type" value="Genomic_DNA"/>
</dbReference>
<dbReference type="InterPro" id="IPR013785">
    <property type="entry name" value="Aldolase_TIM"/>
</dbReference>